<sequence length="135" mass="15131">MPLMLAANVSVCPLRERYFSVCVCGSLLFPLSTHTLRTPQQWLCRPMDYWARWITLLLLLSLSPQGAIRHLHSAEPTTPTQIETGHCTHLPAPCLQRDRSAHSAVIPKPPIQRYGVDGDDVKKLCFAKNRGQIAC</sequence>
<proteinExistence type="predicted"/>
<comment type="caution">
    <text evidence="1">The sequence shown here is derived from an EMBL/GenBank/DDBJ whole genome shotgun (WGS) entry which is preliminary data.</text>
</comment>
<name>A0A1X0NQF3_9TRYP</name>
<accession>A0A1X0NQF3</accession>
<dbReference type="Proteomes" id="UP000192257">
    <property type="component" value="Unassembled WGS sequence"/>
</dbReference>
<dbReference type="AlphaFoldDB" id="A0A1X0NQF3"/>
<gene>
    <name evidence="1" type="ORF">TM35_000261900</name>
</gene>
<evidence type="ECO:0000313" key="1">
    <source>
        <dbReference type="EMBL" id="ORC86738.1"/>
    </source>
</evidence>
<keyword evidence="2" id="KW-1185">Reference proteome</keyword>
<dbReference type="GeneID" id="39987707"/>
<evidence type="ECO:0000313" key="2">
    <source>
        <dbReference type="Proteomes" id="UP000192257"/>
    </source>
</evidence>
<dbReference type="RefSeq" id="XP_028880804.1">
    <property type="nucleotide sequence ID" value="XM_029027927.1"/>
</dbReference>
<reference evidence="1 2" key="1">
    <citation type="submission" date="2017-03" db="EMBL/GenBank/DDBJ databases">
        <title>An alternative strategy for trypanosome survival in the mammalian bloodstream revealed through genome and transcriptome analysis of the ubiquitous bovine parasite Trypanosoma (Megatrypanum) theileri.</title>
        <authorList>
            <person name="Kelly S."/>
            <person name="Ivens A."/>
            <person name="Mott A."/>
            <person name="O'Neill E."/>
            <person name="Emms D."/>
            <person name="Macleod O."/>
            <person name="Voorheis P."/>
            <person name="Matthews J."/>
            <person name="Matthews K."/>
            <person name="Carrington M."/>
        </authorList>
    </citation>
    <scope>NUCLEOTIDE SEQUENCE [LARGE SCALE GENOMIC DNA]</scope>
    <source>
        <strain evidence="1">Edinburgh</strain>
    </source>
</reference>
<dbReference type="VEuPathDB" id="TriTrypDB:TM35_000261900"/>
<protein>
    <submittedName>
        <fullName evidence="1">Uncharacterized protein</fullName>
    </submittedName>
</protein>
<dbReference type="EMBL" id="NBCO01000026">
    <property type="protein sequence ID" value="ORC86738.1"/>
    <property type="molecule type" value="Genomic_DNA"/>
</dbReference>
<organism evidence="1 2">
    <name type="scientific">Trypanosoma theileri</name>
    <dbReference type="NCBI Taxonomy" id="67003"/>
    <lineage>
        <taxon>Eukaryota</taxon>
        <taxon>Discoba</taxon>
        <taxon>Euglenozoa</taxon>
        <taxon>Kinetoplastea</taxon>
        <taxon>Metakinetoplastina</taxon>
        <taxon>Trypanosomatida</taxon>
        <taxon>Trypanosomatidae</taxon>
        <taxon>Trypanosoma</taxon>
    </lineage>
</organism>